<sequence length="182" mass="20859">MYNLHHTEGIILSANDFGEADRIYNIYTKDFGKVSVLAKGVRLEKSKLRPHLLPLSFARVSFIEGKEFMRLTDAEEILSPLLDEKTYSVFSGACSFLERLVKGQEKDEAVWELLRSLLLNTECLIHEGFEEIFQARLLYRLGYVDSEDEIIRGNRWSDLPDQVLRVAEFKKISAQGLSASQL</sequence>
<keyword evidence="3" id="KW-0234">DNA repair</keyword>
<name>A0A1G2EWQ6_9BACT</name>
<proteinExistence type="predicted"/>
<evidence type="ECO:0000313" key="5">
    <source>
        <dbReference type="EMBL" id="OGZ30173.1"/>
    </source>
</evidence>
<dbReference type="PANTHER" id="PTHR33991">
    <property type="entry name" value="DNA REPAIR PROTEIN RECO"/>
    <property type="match status" value="1"/>
</dbReference>
<organism evidence="5 6">
    <name type="scientific">Candidatus Niyogibacteria bacterium RIFCSPLOWO2_02_FULL_45_13</name>
    <dbReference type="NCBI Taxonomy" id="1801725"/>
    <lineage>
        <taxon>Bacteria</taxon>
        <taxon>Candidatus Niyogiibacteriota</taxon>
    </lineage>
</organism>
<dbReference type="SUPFAM" id="SSF50249">
    <property type="entry name" value="Nucleic acid-binding proteins"/>
    <property type="match status" value="1"/>
</dbReference>
<feature type="domain" description="DNA replication/recombination mediator RecO N-terminal" evidence="4">
    <location>
        <begin position="4"/>
        <end position="75"/>
    </location>
</feature>
<dbReference type="Pfam" id="PF11967">
    <property type="entry name" value="RecO_N"/>
    <property type="match status" value="1"/>
</dbReference>
<dbReference type="AlphaFoldDB" id="A0A1G2EWQ6"/>
<dbReference type="Proteomes" id="UP000178428">
    <property type="component" value="Unassembled WGS sequence"/>
</dbReference>
<dbReference type="PANTHER" id="PTHR33991:SF1">
    <property type="entry name" value="DNA REPAIR PROTEIN RECO"/>
    <property type="match status" value="1"/>
</dbReference>
<evidence type="ECO:0000256" key="1">
    <source>
        <dbReference type="ARBA" id="ARBA00022763"/>
    </source>
</evidence>
<keyword evidence="1" id="KW-0227">DNA damage</keyword>
<gene>
    <name evidence="5" type="ORF">A3J00_00705</name>
</gene>
<evidence type="ECO:0000313" key="6">
    <source>
        <dbReference type="Proteomes" id="UP000178428"/>
    </source>
</evidence>
<dbReference type="NCBIfam" id="TIGR00613">
    <property type="entry name" value="reco"/>
    <property type="match status" value="1"/>
</dbReference>
<reference evidence="5 6" key="1">
    <citation type="journal article" date="2016" name="Nat. Commun.">
        <title>Thousands of microbial genomes shed light on interconnected biogeochemical processes in an aquifer system.</title>
        <authorList>
            <person name="Anantharaman K."/>
            <person name="Brown C.T."/>
            <person name="Hug L.A."/>
            <person name="Sharon I."/>
            <person name="Castelle C.J."/>
            <person name="Probst A.J."/>
            <person name="Thomas B.C."/>
            <person name="Singh A."/>
            <person name="Wilkins M.J."/>
            <person name="Karaoz U."/>
            <person name="Brodie E.L."/>
            <person name="Williams K.H."/>
            <person name="Hubbard S.S."/>
            <person name="Banfield J.F."/>
        </authorList>
    </citation>
    <scope>NUCLEOTIDE SEQUENCE [LARGE SCALE GENOMIC DNA]</scope>
</reference>
<dbReference type="GO" id="GO:0006302">
    <property type="term" value="P:double-strand break repair"/>
    <property type="evidence" value="ECO:0007669"/>
    <property type="project" value="TreeGrafter"/>
</dbReference>
<comment type="caution">
    <text evidence="5">The sequence shown here is derived from an EMBL/GenBank/DDBJ whole genome shotgun (WGS) entry which is preliminary data.</text>
</comment>
<dbReference type="GO" id="GO:0043590">
    <property type="term" value="C:bacterial nucleoid"/>
    <property type="evidence" value="ECO:0007669"/>
    <property type="project" value="TreeGrafter"/>
</dbReference>
<dbReference type="Gene3D" id="2.40.50.140">
    <property type="entry name" value="Nucleic acid-binding proteins"/>
    <property type="match status" value="1"/>
</dbReference>
<evidence type="ECO:0000256" key="3">
    <source>
        <dbReference type="ARBA" id="ARBA00023204"/>
    </source>
</evidence>
<evidence type="ECO:0000256" key="2">
    <source>
        <dbReference type="ARBA" id="ARBA00023172"/>
    </source>
</evidence>
<dbReference type="InterPro" id="IPR012340">
    <property type="entry name" value="NA-bd_OB-fold"/>
</dbReference>
<keyword evidence="2" id="KW-0233">DNA recombination</keyword>
<dbReference type="EMBL" id="MHMR01000026">
    <property type="protein sequence ID" value="OGZ30173.1"/>
    <property type="molecule type" value="Genomic_DNA"/>
</dbReference>
<dbReference type="GO" id="GO:0006310">
    <property type="term" value="P:DNA recombination"/>
    <property type="evidence" value="ECO:0007669"/>
    <property type="project" value="UniProtKB-KW"/>
</dbReference>
<dbReference type="STRING" id="1801725.A3J00_00705"/>
<protein>
    <submittedName>
        <fullName evidence="5">DNA repair protein RecO</fullName>
    </submittedName>
</protein>
<evidence type="ECO:0000259" key="4">
    <source>
        <dbReference type="Pfam" id="PF11967"/>
    </source>
</evidence>
<accession>A0A1G2EWQ6</accession>
<dbReference type="InterPro" id="IPR003717">
    <property type="entry name" value="RecO"/>
</dbReference>
<dbReference type="InterPro" id="IPR022572">
    <property type="entry name" value="DNA_rep/recomb_RecO_N"/>
</dbReference>